<gene>
    <name evidence="1" type="ORF">KDH_65850</name>
</gene>
<name>A0ABQ6G4K8_9CHLR</name>
<reference evidence="1 2" key="1">
    <citation type="submission" date="2023-02" db="EMBL/GenBank/DDBJ databases">
        <title>Dictyobacter halimunensis sp. nov., a new member of the class Ktedonobacteria from forest soil in a geothermal area.</title>
        <authorList>
            <person name="Rachmania M.K."/>
            <person name="Ningsih F."/>
            <person name="Sakai Y."/>
            <person name="Yabe S."/>
            <person name="Yokota A."/>
            <person name="Sjamsuridzal W."/>
        </authorList>
    </citation>
    <scope>NUCLEOTIDE SEQUENCE [LARGE SCALE GENOMIC DNA]</scope>
    <source>
        <strain evidence="1 2">S3.2.2.5</strain>
    </source>
</reference>
<keyword evidence="2" id="KW-1185">Reference proteome</keyword>
<dbReference type="Proteomes" id="UP001344906">
    <property type="component" value="Unassembled WGS sequence"/>
</dbReference>
<comment type="caution">
    <text evidence="1">The sequence shown here is derived from an EMBL/GenBank/DDBJ whole genome shotgun (WGS) entry which is preliminary data.</text>
</comment>
<proteinExistence type="predicted"/>
<protein>
    <recommendedName>
        <fullName evidence="3">GyrI-like small molecule binding domain-containing protein</fullName>
    </recommendedName>
</protein>
<evidence type="ECO:0008006" key="3">
    <source>
        <dbReference type="Google" id="ProtNLM"/>
    </source>
</evidence>
<evidence type="ECO:0000313" key="2">
    <source>
        <dbReference type="Proteomes" id="UP001344906"/>
    </source>
</evidence>
<accession>A0ABQ6G4K8</accession>
<evidence type="ECO:0000313" key="1">
    <source>
        <dbReference type="EMBL" id="GLV59760.1"/>
    </source>
</evidence>
<sequence length="64" mass="7300">MSDKQLHSRVSIHIVKKRALLLLPGCRADADRAYTFLEARVAAQYPEAGFPENRTLTEMRFPVL</sequence>
<organism evidence="1 2">
    <name type="scientific">Dictyobacter halimunensis</name>
    <dbReference type="NCBI Taxonomy" id="3026934"/>
    <lineage>
        <taxon>Bacteria</taxon>
        <taxon>Bacillati</taxon>
        <taxon>Chloroflexota</taxon>
        <taxon>Ktedonobacteria</taxon>
        <taxon>Ktedonobacterales</taxon>
        <taxon>Dictyobacteraceae</taxon>
        <taxon>Dictyobacter</taxon>
    </lineage>
</organism>
<dbReference type="EMBL" id="BSRI01000002">
    <property type="protein sequence ID" value="GLV59760.1"/>
    <property type="molecule type" value="Genomic_DNA"/>
</dbReference>